<protein>
    <submittedName>
        <fullName evidence="2">Uncharacterized protein</fullName>
    </submittedName>
</protein>
<evidence type="ECO:0000256" key="1">
    <source>
        <dbReference type="SAM" id="MobiDB-lite"/>
    </source>
</evidence>
<feature type="region of interest" description="Disordered" evidence="1">
    <location>
        <begin position="1"/>
        <end position="25"/>
    </location>
</feature>
<dbReference type="Proteomes" id="UP000765509">
    <property type="component" value="Unassembled WGS sequence"/>
</dbReference>
<proteinExistence type="predicted"/>
<accession>A0A9Q3CMV1</accession>
<dbReference type="EMBL" id="AVOT02008158">
    <property type="protein sequence ID" value="MBW0485436.1"/>
    <property type="molecule type" value="Genomic_DNA"/>
</dbReference>
<sequence length="140" mass="15929">MIFDKITFPSISSQNTAPHSSDLRSIFPYITRESRKSITTPLTESTFDQAEQPTVTKEKQQSPLEHPENKPSSIHVIGHRHPTLISSKIDPENILLFHKIPRTTLTQNRVDKVPKFYSEALSGQDKKKLAVAIPKQLRNM</sequence>
<comment type="caution">
    <text evidence="2">The sequence shown here is derived from an EMBL/GenBank/DDBJ whole genome shotgun (WGS) entry which is preliminary data.</text>
</comment>
<gene>
    <name evidence="2" type="ORF">O181_025151</name>
</gene>
<feature type="compositionally biased region" description="Polar residues" evidence="1">
    <location>
        <begin position="37"/>
        <end position="55"/>
    </location>
</feature>
<feature type="compositionally biased region" description="Polar residues" evidence="1">
    <location>
        <begin position="9"/>
        <end position="19"/>
    </location>
</feature>
<evidence type="ECO:0000313" key="3">
    <source>
        <dbReference type="Proteomes" id="UP000765509"/>
    </source>
</evidence>
<name>A0A9Q3CMV1_9BASI</name>
<evidence type="ECO:0000313" key="2">
    <source>
        <dbReference type="EMBL" id="MBW0485436.1"/>
    </source>
</evidence>
<feature type="region of interest" description="Disordered" evidence="1">
    <location>
        <begin position="37"/>
        <end position="80"/>
    </location>
</feature>
<feature type="compositionally biased region" description="Basic and acidic residues" evidence="1">
    <location>
        <begin position="56"/>
        <end position="69"/>
    </location>
</feature>
<reference evidence="2" key="1">
    <citation type="submission" date="2021-03" db="EMBL/GenBank/DDBJ databases">
        <title>Draft genome sequence of rust myrtle Austropuccinia psidii MF-1, a brazilian biotype.</title>
        <authorList>
            <person name="Quecine M.C."/>
            <person name="Pachon D.M.R."/>
            <person name="Bonatelli M.L."/>
            <person name="Correr F.H."/>
            <person name="Franceschini L.M."/>
            <person name="Leite T.F."/>
            <person name="Margarido G.R.A."/>
            <person name="Almeida C.A."/>
            <person name="Ferrarezi J.A."/>
            <person name="Labate C.A."/>
        </authorList>
    </citation>
    <scope>NUCLEOTIDE SEQUENCE</scope>
    <source>
        <strain evidence="2">MF-1</strain>
    </source>
</reference>
<organism evidence="2 3">
    <name type="scientific">Austropuccinia psidii MF-1</name>
    <dbReference type="NCBI Taxonomy" id="1389203"/>
    <lineage>
        <taxon>Eukaryota</taxon>
        <taxon>Fungi</taxon>
        <taxon>Dikarya</taxon>
        <taxon>Basidiomycota</taxon>
        <taxon>Pucciniomycotina</taxon>
        <taxon>Pucciniomycetes</taxon>
        <taxon>Pucciniales</taxon>
        <taxon>Sphaerophragmiaceae</taxon>
        <taxon>Austropuccinia</taxon>
    </lineage>
</organism>
<keyword evidence="3" id="KW-1185">Reference proteome</keyword>
<dbReference type="AlphaFoldDB" id="A0A9Q3CMV1"/>